<keyword evidence="3" id="KW-1185">Reference proteome</keyword>
<dbReference type="EMBL" id="JAFEKC020000021">
    <property type="protein sequence ID" value="KAK0508224.1"/>
    <property type="molecule type" value="Genomic_DNA"/>
</dbReference>
<evidence type="ECO:0000313" key="3">
    <source>
        <dbReference type="Proteomes" id="UP001166286"/>
    </source>
</evidence>
<sequence>MSNNDQAQRLTAAALSSLTDTPKTQLQDWLEKPQTHEQSGAQEKSAPRVAEMQAFLQDIEEKMAGNTS</sequence>
<proteinExistence type="predicted"/>
<evidence type="ECO:0000313" key="2">
    <source>
        <dbReference type="EMBL" id="KAK0508224.1"/>
    </source>
</evidence>
<gene>
    <name evidence="2" type="ORF">JMJ35_009308</name>
</gene>
<protein>
    <submittedName>
        <fullName evidence="2">Uncharacterized protein</fullName>
    </submittedName>
</protein>
<feature type="compositionally biased region" description="Polar residues" evidence="1">
    <location>
        <begin position="1"/>
        <end position="27"/>
    </location>
</feature>
<organism evidence="2 3">
    <name type="scientific">Cladonia borealis</name>
    <dbReference type="NCBI Taxonomy" id="184061"/>
    <lineage>
        <taxon>Eukaryota</taxon>
        <taxon>Fungi</taxon>
        <taxon>Dikarya</taxon>
        <taxon>Ascomycota</taxon>
        <taxon>Pezizomycotina</taxon>
        <taxon>Lecanoromycetes</taxon>
        <taxon>OSLEUM clade</taxon>
        <taxon>Lecanoromycetidae</taxon>
        <taxon>Lecanorales</taxon>
        <taxon>Lecanorineae</taxon>
        <taxon>Cladoniaceae</taxon>
        <taxon>Cladonia</taxon>
    </lineage>
</organism>
<dbReference type="Proteomes" id="UP001166286">
    <property type="component" value="Unassembled WGS sequence"/>
</dbReference>
<comment type="caution">
    <text evidence="2">The sequence shown here is derived from an EMBL/GenBank/DDBJ whole genome shotgun (WGS) entry which is preliminary data.</text>
</comment>
<dbReference type="AlphaFoldDB" id="A0AA39QTR9"/>
<accession>A0AA39QTR9</accession>
<name>A0AA39QTR9_9LECA</name>
<reference evidence="2" key="1">
    <citation type="submission" date="2023-03" db="EMBL/GenBank/DDBJ databases">
        <title>Complete genome of Cladonia borealis.</title>
        <authorList>
            <person name="Park H."/>
        </authorList>
    </citation>
    <scope>NUCLEOTIDE SEQUENCE</scope>
    <source>
        <strain evidence="2">ANT050790</strain>
    </source>
</reference>
<evidence type="ECO:0000256" key="1">
    <source>
        <dbReference type="SAM" id="MobiDB-lite"/>
    </source>
</evidence>
<feature type="region of interest" description="Disordered" evidence="1">
    <location>
        <begin position="1"/>
        <end position="50"/>
    </location>
</feature>